<comment type="caution">
    <text evidence="1">The sequence shown here is derived from an EMBL/GenBank/DDBJ whole genome shotgun (WGS) entry which is preliminary data.</text>
</comment>
<dbReference type="RefSeq" id="WP_109532797.1">
    <property type="nucleotide sequence ID" value="NZ_QEYD01000004.1"/>
</dbReference>
<dbReference type="AlphaFoldDB" id="A0A2U2CD10"/>
<evidence type="ECO:0000313" key="1">
    <source>
        <dbReference type="EMBL" id="PWE29684.1"/>
    </source>
</evidence>
<keyword evidence="2" id="KW-1185">Reference proteome</keyword>
<accession>A0A2U2CD10</accession>
<organism evidence="1 2">
    <name type="scientific">Pararhodobacter marinus</name>
    <dbReference type="NCBI Taxonomy" id="2184063"/>
    <lineage>
        <taxon>Bacteria</taxon>
        <taxon>Pseudomonadati</taxon>
        <taxon>Pseudomonadota</taxon>
        <taxon>Alphaproteobacteria</taxon>
        <taxon>Rhodobacterales</taxon>
        <taxon>Paracoccaceae</taxon>
        <taxon>Pararhodobacter</taxon>
    </lineage>
</organism>
<evidence type="ECO:0008006" key="3">
    <source>
        <dbReference type="Google" id="ProtNLM"/>
    </source>
</evidence>
<protein>
    <recommendedName>
        <fullName evidence="3">SGNH hydrolase-type esterase domain-containing protein</fullName>
    </recommendedName>
</protein>
<dbReference type="EMBL" id="QEYD01000004">
    <property type="protein sequence ID" value="PWE29684.1"/>
    <property type="molecule type" value="Genomic_DNA"/>
</dbReference>
<reference evidence="1 2" key="1">
    <citation type="submission" date="2018-05" db="EMBL/GenBank/DDBJ databases">
        <title>Pararhodobacter marina sp. nov., isolated from deep-sea water of the Indian Ocean.</title>
        <authorList>
            <person name="Lai Q.Sr."/>
            <person name="Liu X."/>
            <person name="Shao Z."/>
        </authorList>
    </citation>
    <scope>NUCLEOTIDE SEQUENCE [LARGE SCALE GENOMIC DNA]</scope>
    <source>
        <strain evidence="1 2">CIC4N-9</strain>
    </source>
</reference>
<dbReference type="Proteomes" id="UP000244940">
    <property type="component" value="Unassembled WGS sequence"/>
</dbReference>
<name>A0A2U2CD10_9RHOB</name>
<proteinExistence type="predicted"/>
<dbReference type="OrthoDB" id="7867068at2"/>
<gene>
    <name evidence="1" type="ORF">C4N9_08045</name>
</gene>
<sequence>MTKSKLLILGNSHSEALPRDPIDGYDLEIHWLKTKDNAKFGTMTLPEAREKAASLTANDTLVLMHLGALHNIYGLLNHDVPYGVLLDDGTRVGPEDAQIIPVSSIRAVFQNKFESDKVVPAIKEATRAQVVHVMPPPPKEEIPERFRNKGGDYHGRGIAEFGFAPADLRLALWRIEESALSSFLGKLGIMHYAAPAETLTATGFLAPDFYANDATHANAAFGKQLMDAIVRLSKSRAYI</sequence>
<evidence type="ECO:0000313" key="2">
    <source>
        <dbReference type="Proteomes" id="UP000244940"/>
    </source>
</evidence>
<dbReference type="GeneID" id="94364838"/>